<dbReference type="InterPro" id="IPR039614">
    <property type="entry name" value="PMI1-like"/>
</dbReference>
<dbReference type="InterPro" id="IPR048972">
    <property type="entry name" value="PMI1_PMIR1-2_C"/>
</dbReference>
<evidence type="ECO:0000313" key="3">
    <source>
        <dbReference type="EMBL" id="GAA0173697.1"/>
    </source>
</evidence>
<dbReference type="Pfam" id="PF21745">
    <property type="entry name" value="PMI1_PMIR1-2_C"/>
    <property type="match status" value="1"/>
</dbReference>
<organism evidence="3 4">
    <name type="scientific">Lithospermum erythrorhizon</name>
    <name type="common">Purple gromwell</name>
    <name type="synonym">Lithospermum officinale var. erythrorhizon</name>
    <dbReference type="NCBI Taxonomy" id="34254"/>
    <lineage>
        <taxon>Eukaryota</taxon>
        <taxon>Viridiplantae</taxon>
        <taxon>Streptophyta</taxon>
        <taxon>Embryophyta</taxon>
        <taxon>Tracheophyta</taxon>
        <taxon>Spermatophyta</taxon>
        <taxon>Magnoliopsida</taxon>
        <taxon>eudicotyledons</taxon>
        <taxon>Gunneridae</taxon>
        <taxon>Pentapetalae</taxon>
        <taxon>asterids</taxon>
        <taxon>lamiids</taxon>
        <taxon>Boraginales</taxon>
        <taxon>Boraginaceae</taxon>
        <taxon>Boraginoideae</taxon>
        <taxon>Lithospermeae</taxon>
        <taxon>Lithospermum</taxon>
    </lineage>
</organism>
<dbReference type="AlphaFoldDB" id="A0AAV3RHA2"/>
<sequence length="867" mass="95935">MASSSSSGRKNSNSQLLEELEALSQTLYQSHTSSASNRRTASLVLPRSSVPPIAAIDEETSNFVATNEEKKINPKPRVRRLSLSPWRSRPDKLTDNDNGDQREKSKVEDSKKFQDKVDTSEKKGIWKWKPIRALSHIVMQKLSCLFSVEVVAVQNLPASMNGLRLSVCVRKKETKDGAVQTMPSRVSQGAADFEETLFVRCHVYYTPGSGTQMKFEPRPFLIYAFAVDADELDFGKSSVDLSKLIQESIEKSFEGSRIRQWDINFNLTGKAKGGELVLKLGFQIMEKDGGIGIYSQAEGQKSAKDRSYSSIARRQSKTSFSVPSPRMSSRTEAWTPSQTGGNEDPQGMDDLNLDDPTPPPPSKSPVQKPDELEDKAEDLEFPEFEVVDKGVEMEDKDTVKEHSEDGSDYRSVSSEVVKEIVNDQFHQTRLTELDSIAQQIKALETMMEDEKSVKTDESGSQRLDAEEETVTREFLQMLQESGTSGFMINDVPPLKLEKEESYEDIESKVYIPDLGKGLGCVVQTKNGGYLAAMNPLNTKVLKKDMPKLALQISKPFVLPSSNSNNGFELFQMMAVLGPEGLGSEILSLMPMEELVGKSAEQIAFEGIASAIIQGRNKEGASSSAARTVASVKSMASAMSSGRKERISTGIWNVSEDPLTADDILASSLQKIEVMSIEALKIQADITDEESPFEVSPLKSNNTMLASGKDNHLLASATSLEEWIKDQSTISTNDDNGDSATISIFVVIQLRDPLRQYEAVGGPMMVLIQATQSELENEAYDEEKRFKVASLHVGGLRVKSGGGKKNSWDSEKQRLTAIQWLVAYGLGKAVRKGKLQASKKQDVLWSMSSRIMADMWLKQIRNPDIRFT</sequence>
<evidence type="ECO:0000313" key="4">
    <source>
        <dbReference type="Proteomes" id="UP001454036"/>
    </source>
</evidence>
<proteinExistence type="predicted"/>
<dbReference type="PANTHER" id="PTHR33414:SF2">
    <property type="entry name" value="PROTEIN PLASTID MOVEMENT IMPAIRED 1"/>
    <property type="match status" value="1"/>
</dbReference>
<feature type="compositionally biased region" description="Basic and acidic residues" evidence="1">
    <location>
        <begin position="88"/>
        <end position="115"/>
    </location>
</feature>
<gene>
    <name evidence="3" type="ORF">LIER_27259</name>
</gene>
<comment type="caution">
    <text evidence="3">The sequence shown here is derived from an EMBL/GenBank/DDBJ whole genome shotgun (WGS) entry which is preliminary data.</text>
</comment>
<dbReference type="Proteomes" id="UP001454036">
    <property type="component" value="Unassembled WGS sequence"/>
</dbReference>
<accession>A0AAV3RHA2</accession>
<protein>
    <recommendedName>
        <fullName evidence="2">C2 NT-type domain-containing protein</fullName>
    </recommendedName>
</protein>
<evidence type="ECO:0000259" key="2">
    <source>
        <dbReference type="PROSITE" id="PS51840"/>
    </source>
</evidence>
<dbReference type="InterPro" id="IPR019448">
    <property type="entry name" value="NT-C2"/>
</dbReference>
<name>A0AAV3RHA2_LITER</name>
<feature type="compositionally biased region" description="Basic and acidic residues" evidence="1">
    <location>
        <begin position="386"/>
        <end position="408"/>
    </location>
</feature>
<keyword evidence="4" id="KW-1185">Reference proteome</keyword>
<feature type="compositionally biased region" description="Acidic residues" evidence="1">
    <location>
        <begin position="371"/>
        <end position="385"/>
    </location>
</feature>
<feature type="compositionally biased region" description="Polar residues" evidence="1">
    <location>
        <begin position="308"/>
        <end position="341"/>
    </location>
</feature>
<evidence type="ECO:0000256" key="1">
    <source>
        <dbReference type="SAM" id="MobiDB-lite"/>
    </source>
</evidence>
<dbReference type="PROSITE" id="PS51840">
    <property type="entry name" value="C2_NT"/>
    <property type="match status" value="1"/>
</dbReference>
<feature type="region of interest" description="Disordered" evidence="1">
    <location>
        <begin position="297"/>
        <end position="411"/>
    </location>
</feature>
<reference evidence="3 4" key="1">
    <citation type="submission" date="2024-01" db="EMBL/GenBank/DDBJ databases">
        <title>The complete chloroplast genome sequence of Lithospermum erythrorhizon: insights into the phylogenetic relationship among Boraginaceae species and the maternal lineages of purple gromwells.</title>
        <authorList>
            <person name="Okada T."/>
            <person name="Watanabe K."/>
        </authorList>
    </citation>
    <scope>NUCLEOTIDE SEQUENCE [LARGE SCALE GENOMIC DNA]</scope>
</reference>
<feature type="compositionally biased region" description="Polar residues" evidence="1">
    <location>
        <begin position="27"/>
        <end position="40"/>
    </location>
</feature>
<dbReference type="EMBL" id="BAABME010008726">
    <property type="protein sequence ID" value="GAA0173697.1"/>
    <property type="molecule type" value="Genomic_DNA"/>
</dbReference>
<dbReference type="PANTHER" id="PTHR33414">
    <property type="entry name" value="PROTEIN PLASTID MOVEMENT IMPAIRED 1-RELATED 1"/>
    <property type="match status" value="1"/>
</dbReference>
<dbReference type="Pfam" id="PF10358">
    <property type="entry name" value="NT-C2"/>
    <property type="match status" value="1"/>
</dbReference>
<feature type="region of interest" description="Disordered" evidence="1">
    <location>
        <begin position="27"/>
        <end position="115"/>
    </location>
</feature>
<feature type="domain" description="C2 NT-type" evidence="2">
    <location>
        <begin position="134"/>
        <end position="286"/>
    </location>
</feature>